<evidence type="ECO:0000313" key="20">
    <source>
        <dbReference type="Proteomes" id="UP000576225"/>
    </source>
</evidence>
<dbReference type="Pfam" id="PF02677">
    <property type="entry name" value="QueH"/>
    <property type="match status" value="1"/>
</dbReference>
<evidence type="ECO:0000256" key="4">
    <source>
        <dbReference type="ARBA" id="ARBA00012622"/>
    </source>
</evidence>
<keyword evidence="11" id="KW-0408">Iron</keyword>
<evidence type="ECO:0000256" key="8">
    <source>
        <dbReference type="ARBA" id="ARBA00022723"/>
    </source>
</evidence>
<dbReference type="OrthoDB" id="9801033at2"/>
<dbReference type="Proteomes" id="UP000576225">
    <property type="component" value="Unassembled WGS sequence"/>
</dbReference>
<keyword evidence="13" id="KW-1015">Disulfide bond</keyword>
<evidence type="ECO:0000256" key="10">
    <source>
        <dbReference type="ARBA" id="ARBA00023002"/>
    </source>
</evidence>
<comment type="similarity">
    <text evidence="3">Belongs to the QueH family.</text>
</comment>
<evidence type="ECO:0000313" key="18">
    <source>
        <dbReference type="EMBL" id="PVY32026.1"/>
    </source>
</evidence>
<reference evidence="17 20" key="2">
    <citation type="submission" date="2020-04" db="EMBL/GenBank/DDBJ databases">
        <authorList>
            <person name="Hitch T.C.A."/>
            <person name="Wylensek D."/>
            <person name="Clavel T."/>
        </authorList>
    </citation>
    <scope>NUCLEOTIDE SEQUENCE [LARGE SCALE GENOMIC DNA]</scope>
    <source>
        <strain evidence="17 20">COR2-253-APC-1A</strain>
    </source>
</reference>
<protein>
    <recommendedName>
        <fullName evidence="5">Epoxyqueuosine reductase QueH</fullName>
        <ecNumber evidence="4">1.17.99.6</ecNumber>
    </recommendedName>
    <alternativeName>
        <fullName evidence="15">Queuosine biosynthesis protein QueH</fullName>
    </alternativeName>
</protein>
<name>A0A2U1AB69_9BACT</name>
<evidence type="ECO:0000313" key="19">
    <source>
        <dbReference type="Proteomes" id="UP000245959"/>
    </source>
</evidence>
<evidence type="ECO:0000256" key="14">
    <source>
        <dbReference type="ARBA" id="ARBA00023284"/>
    </source>
</evidence>
<reference evidence="18 19" key="1">
    <citation type="submission" date="2018-04" db="EMBL/GenBank/DDBJ databases">
        <title>Genomic Encyclopedia of Type Strains, Phase IV (KMG-IV): sequencing the most valuable type-strain genomes for metagenomic binning, comparative biology and taxonomic classification.</title>
        <authorList>
            <person name="Goeker M."/>
        </authorList>
    </citation>
    <scope>NUCLEOTIDE SEQUENCE [LARGE SCALE GENOMIC DNA]</scope>
    <source>
        <strain evidence="18 19">DSM 14823</strain>
    </source>
</reference>
<evidence type="ECO:0000256" key="15">
    <source>
        <dbReference type="ARBA" id="ARBA00031446"/>
    </source>
</evidence>
<sequence length="173" mass="19650">MGKSGLLLHVCCAPCAAGCVERLIAEDREVTLYFSNSNIATEEEFARRLVSVEALARIFRLPLEVDPYDHAAWLERVAGLEAEPEKGARCPVCFGFSLERAARRAAELGVGFATTLTVSPHKSSRVIFEAGARWEHFEPYDFKKRDGFRRSRELARQYEFYMQNFCGCEFSLR</sequence>
<dbReference type="UniPathway" id="UPA00392"/>
<evidence type="ECO:0000256" key="11">
    <source>
        <dbReference type="ARBA" id="ARBA00023004"/>
    </source>
</evidence>
<dbReference type="PANTHER" id="PTHR36701:SF1">
    <property type="entry name" value="EPOXYQUEUOSINE REDUCTASE QUEH"/>
    <property type="match status" value="1"/>
</dbReference>
<dbReference type="PANTHER" id="PTHR36701">
    <property type="entry name" value="EPOXYQUEUOSINE REDUCTASE QUEH"/>
    <property type="match status" value="1"/>
</dbReference>
<keyword evidence="12" id="KW-0411">Iron-sulfur</keyword>
<keyword evidence="6" id="KW-0004">4Fe-4S</keyword>
<keyword evidence="14" id="KW-0676">Redox-active center</keyword>
<dbReference type="AlphaFoldDB" id="A0A2U1AB69"/>
<dbReference type="GO" id="GO:0051539">
    <property type="term" value="F:4 iron, 4 sulfur cluster binding"/>
    <property type="evidence" value="ECO:0007669"/>
    <property type="project" value="UniProtKB-KW"/>
</dbReference>
<keyword evidence="9" id="KW-0671">Queuosine biosynthesis</keyword>
<dbReference type="GeneID" id="78297290"/>
<evidence type="ECO:0000256" key="16">
    <source>
        <dbReference type="ARBA" id="ARBA00047415"/>
    </source>
</evidence>
<evidence type="ECO:0000256" key="9">
    <source>
        <dbReference type="ARBA" id="ARBA00022785"/>
    </source>
</evidence>
<evidence type="ECO:0000256" key="6">
    <source>
        <dbReference type="ARBA" id="ARBA00022485"/>
    </source>
</evidence>
<organism evidence="18 19">
    <name type="scientific">Victivallis vadensis</name>
    <dbReference type="NCBI Taxonomy" id="172901"/>
    <lineage>
        <taxon>Bacteria</taxon>
        <taxon>Pseudomonadati</taxon>
        <taxon>Lentisphaerota</taxon>
        <taxon>Lentisphaeria</taxon>
        <taxon>Victivallales</taxon>
        <taxon>Victivallaceae</taxon>
        <taxon>Victivallis</taxon>
    </lineage>
</organism>
<keyword evidence="19" id="KW-1185">Reference proteome</keyword>
<evidence type="ECO:0000313" key="17">
    <source>
        <dbReference type="EMBL" id="NMD89030.1"/>
    </source>
</evidence>
<evidence type="ECO:0000256" key="13">
    <source>
        <dbReference type="ARBA" id="ARBA00023157"/>
    </source>
</evidence>
<dbReference type="EMBL" id="JABAEW010000072">
    <property type="protein sequence ID" value="NMD89030.1"/>
    <property type="molecule type" value="Genomic_DNA"/>
</dbReference>
<comment type="caution">
    <text evidence="18">The sequence shown here is derived from an EMBL/GenBank/DDBJ whole genome shotgun (WGS) entry which is preliminary data.</text>
</comment>
<comment type="function">
    <text evidence="1">Catalyzes the conversion of epoxyqueuosine (oQ) to queuosine (Q), which is a hypermodified base found in the wobble positions of tRNA(Asp), tRNA(Asn), tRNA(His) and tRNA(Tyr).</text>
</comment>
<accession>A0A2U1AB69</accession>
<dbReference type="EMBL" id="QEKH01000057">
    <property type="protein sequence ID" value="PVY32026.1"/>
    <property type="molecule type" value="Genomic_DNA"/>
</dbReference>
<proteinExistence type="inferred from homology"/>
<evidence type="ECO:0000256" key="3">
    <source>
        <dbReference type="ARBA" id="ARBA00008207"/>
    </source>
</evidence>
<evidence type="ECO:0000256" key="2">
    <source>
        <dbReference type="ARBA" id="ARBA00004691"/>
    </source>
</evidence>
<keyword evidence="8" id="KW-0479">Metal-binding</keyword>
<evidence type="ECO:0000256" key="5">
    <source>
        <dbReference type="ARBA" id="ARBA00016895"/>
    </source>
</evidence>
<dbReference type="InterPro" id="IPR003828">
    <property type="entry name" value="QueH"/>
</dbReference>
<evidence type="ECO:0000256" key="12">
    <source>
        <dbReference type="ARBA" id="ARBA00023014"/>
    </source>
</evidence>
<gene>
    <name evidence="18" type="ORF">C8D82_15710</name>
    <name evidence="17" type="ORF">HF882_20810</name>
</gene>
<keyword evidence="7" id="KW-0819">tRNA processing</keyword>
<dbReference type="GO" id="GO:0008616">
    <property type="term" value="P:tRNA queuosine(34) biosynthetic process"/>
    <property type="evidence" value="ECO:0007669"/>
    <property type="project" value="UniProtKB-UniPathway"/>
</dbReference>
<comment type="catalytic activity">
    <reaction evidence="16">
        <text>epoxyqueuosine(34) in tRNA + AH2 = queuosine(34) in tRNA + A + H2O</text>
        <dbReference type="Rhea" id="RHEA:32159"/>
        <dbReference type="Rhea" id="RHEA-COMP:18571"/>
        <dbReference type="Rhea" id="RHEA-COMP:18582"/>
        <dbReference type="ChEBI" id="CHEBI:13193"/>
        <dbReference type="ChEBI" id="CHEBI:15377"/>
        <dbReference type="ChEBI" id="CHEBI:17499"/>
        <dbReference type="ChEBI" id="CHEBI:194431"/>
        <dbReference type="ChEBI" id="CHEBI:194443"/>
        <dbReference type="EC" id="1.17.99.6"/>
    </reaction>
</comment>
<dbReference type="EC" id="1.17.99.6" evidence="4"/>
<comment type="pathway">
    <text evidence="2">tRNA modification; tRNA-queuosine biosynthesis.</text>
</comment>
<evidence type="ECO:0000256" key="7">
    <source>
        <dbReference type="ARBA" id="ARBA00022694"/>
    </source>
</evidence>
<dbReference type="RefSeq" id="WP_116886028.1">
    <property type="nucleotide sequence ID" value="NZ_CABMMC010000030.1"/>
</dbReference>
<dbReference type="GO" id="GO:0052693">
    <property type="term" value="F:epoxyqueuosine reductase activity"/>
    <property type="evidence" value="ECO:0007669"/>
    <property type="project" value="UniProtKB-EC"/>
</dbReference>
<dbReference type="GO" id="GO:0046872">
    <property type="term" value="F:metal ion binding"/>
    <property type="evidence" value="ECO:0007669"/>
    <property type="project" value="UniProtKB-KW"/>
</dbReference>
<dbReference type="Proteomes" id="UP000245959">
    <property type="component" value="Unassembled WGS sequence"/>
</dbReference>
<evidence type="ECO:0000256" key="1">
    <source>
        <dbReference type="ARBA" id="ARBA00002268"/>
    </source>
</evidence>
<keyword evidence="10" id="KW-0560">Oxidoreductase</keyword>